<dbReference type="GO" id="GO:0005737">
    <property type="term" value="C:cytoplasm"/>
    <property type="evidence" value="ECO:0007669"/>
    <property type="project" value="TreeGrafter"/>
</dbReference>
<organism evidence="2 3">
    <name type="scientific">Gymnopus androsaceus JB14</name>
    <dbReference type="NCBI Taxonomy" id="1447944"/>
    <lineage>
        <taxon>Eukaryota</taxon>
        <taxon>Fungi</taxon>
        <taxon>Dikarya</taxon>
        <taxon>Basidiomycota</taxon>
        <taxon>Agaricomycotina</taxon>
        <taxon>Agaricomycetes</taxon>
        <taxon>Agaricomycetidae</taxon>
        <taxon>Agaricales</taxon>
        <taxon>Marasmiineae</taxon>
        <taxon>Omphalotaceae</taxon>
        <taxon>Gymnopus</taxon>
    </lineage>
</organism>
<sequence length="298" mass="31808">MKVLVLGASGFIGFPAAQALVRAGHFVYGLTRSQEKAKVLAGEEIVPVVGEIGNPAAWVDIVKDLDVVIDAVGGTADVKQLSHTTLAAVSAKAKASRPDHAPKLTYIYTSGTWVHGDNRNDVVTDSTPLRGPAELVSWRPAQEQRTIHDPVLNGIVIRPALLYGRGGSLLAPLFKSASEGRVAWPGTPGGRYALIHTDDLADMYVRACEKAPIVGGVIFDACNEFSESADDFLAALVKVSGAKGPYEYTKPSNLYEVALGTTSLIRPYLARTLLGWQPSKPGLVDGLPMYYAAWKALQ</sequence>
<evidence type="ECO:0000313" key="2">
    <source>
        <dbReference type="EMBL" id="KAE9395874.1"/>
    </source>
</evidence>
<proteinExistence type="predicted"/>
<protein>
    <submittedName>
        <fullName evidence="2">NAD(P)-binding protein</fullName>
    </submittedName>
</protein>
<dbReference type="OrthoDB" id="10000533at2759"/>
<feature type="domain" description="NAD(P)-binding" evidence="1">
    <location>
        <begin position="7"/>
        <end position="89"/>
    </location>
</feature>
<dbReference type="GO" id="GO:0004029">
    <property type="term" value="F:aldehyde dehydrogenase (NAD+) activity"/>
    <property type="evidence" value="ECO:0007669"/>
    <property type="project" value="TreeGrafter"/>
</dbReference>
<dbReference type="PANTHER" id="PTHR48079">
    <property type="entry name" value="PROTEIN YEEZ"/>
    <property type="match status" value="1"/>
</dbReference>
<gene>
    <name evidence="2" type="ORF">BT96DRAFT_922531</name>
</gene>
<dbReference type="InterPro" id="IPR016040">
    <property type="entry name" value="NAD(P)-bd_dom"/>
</dbReference>
<evidence type="ECO:0000313" key="3">
    <source>
        <dbReference type="Proteomes" id="UP000799118"/>
    </source>
</evidence>
<dbReference type="SUPFAM" id="SSF51735">
    <property type="entry name" value="NAD(P)-binding Rossmann-fold domains"/>
    <property type="match status" value="1"/>
</dbReference>
<reference evidence="2" key="1">
    <citation type="journal article" date="2019" name="Environ. Microbiol.">
        <title>Fungal ecological strategies reflected in gene transcription - a case study of two litter decomposers.</title>
        <authorList>
            <person name="Barbi F."/>
            <person name="Kohler A."/>
            <person name="Barry K."/>
            <person name="Baskaran P."/>
            <person name="Daum C."/>
            <person name="Fauchery L."/>
            <person name="Ihrmark K."/>
            <person name="Kuo A."/>
            <person name="LaButti K."/>
            <person name="Lipzen A."/>
            <person name="Morin E."/>
            <person name="Grigoriev I.V."/>
            <person name="Henrissat B."/>
            <person name="Lindahl B."/>
            <person name="Martin F."/>
        </authorList>
    </citation>
    <scope>NUCLEOTIDE SEQUENCE</scope>
    <source>
        <strain evidence="2">JB14</strain>
    </source>
</reference>
<dbReference type="InterPro" id="IPR051783">
    <property type="entry name" value="NAD(P)-dependent_oxidoreduct"/>
</dbReference>
<name>A0A6A4HFJ1_9AGAR</name>
<dbReference type="AlphaFoldDB" id="A0A6A4HFJ1"/>
<dbReference type="EMBL" id="ML769523">
    <property type="protein sequence ID" value="KAE9395874.1"/>
    <property type="molecule type" value="Genomic_DNA"/>
</dbReference>
<dbReference type="Gene3D" id="3.40.50.720">
    <property type="entry name" value="NAD(P)-binding Rossmann-like Domain"/>
    <property type="match status" value="1"/>
</dbReference>
<evidence type="ECO:0000259" key="1">
    <source>
        <dbReference type="Pfam" id="PF13460"/>
    </source>
</evidence>
<dbReference type="Pfam" id="PF13460">
    <property type="entry name" value="NAD_binding_10"/>
    <property type="match status" value="1"/>
</dbReference>
<dbReference type="InterPro" id="IPR036291">
    <property type="entry name" value="NAD(P)-bd_dom_sf"/>
</dbReference>
<dbReference type="Proteomes" id="UP000799118">
    <property type="component" value="Unassembled WGS sequence"/>
</dbReference>
<keyword evidence="3" id="KW-1185">Reference proteome</keyword>
<dbReference type="PANTHER" id="PTHR48079:SF3">
    <property type="entry name" value="NAD-DEPENDENT EPIMERASE_DEHYDRATASE DOMAIN-CONTAINING PROTEIN"/>
    <property type="match status" value="1"/>
</dbReference>
<accession>A0A6A4HFJ1</accession>